<gene>
    <name evidence="2" type="ORF">AOE01nite_11230</name>
</gene>
<sequence length="134" mass="13727">MLVRQHTAWLVLFFGWIGLAALGGRVVGMVAGALLILAVGAVSGTWLWLPVVASGRLALAVFADELIEWEMKVHGFTPDGVVAGPNAAAALLRYMDQTGRSTGTGAAPVSPTGHSGVPDPFAAAYGRPAGGTVF</sequence>
<keyword evidence="3" id="KW-1185">Reference proteome</keyword>
<dbReference type="EMBL" id="BJYG01000012">
    <property type="protein sequence ID" value="GEN62899.1"/>
    <property type="molecule type" value="Genomic_DNA"/>
</dbReference>
<evidence type="ECO:0000256" key="1">
    <source>
        <dbReference type="SAM" id="Phobius"/>
    </source>
</evidence>
<feature type="transmembrane region" description="Helical" evidence="1">
    <location>
        <begin position="7"/>
        <end position="24"/>
    </location>
</feature>
<accession>A0A511XIY5</accession>
<reference evidence="2 3" key="1">
    <citation type="submission" date="2019-07" db="EMBL/GenBank/DDBJ databases">
        <title>Whole genome shotgun sequence of Acetobacter oeni NBRC 105207.</title>
        <authorList>
            <person name="Hosoyama A."/>
            <person name="Uohara A."/>
            <person name="Ohji S."/>
            <person name="Ichikawa N."/>
        </authorList>
    </citation>
    <scope>NUCLEOTIDE SEQUENCE [LARGE SCALE GENOMIC DNA]</scope>
    <source>
        <strain evidence="2 3">NBRC 105207</strain>
    </source>
</reference>
<dbReference type="Proteomes" id="UP000321746">
    <property type="component" value="Unassembled WGS sequence"/>
</dbReference>
<proteinExistence type="predicted"/>
<keyword evidence="1" id="KW-0812">Transmembrane</keyword>
<organism evidence="2 3">
    <name type="scientific">Acetobacter oeni</name>
    <dbReference type="NCBI Taxonomy" id="304077"/>
    <lineage>
        <taxon>Bacteria</taxon>
        <taxon>Pseudomonadati</taxon>
        <taxon>Pseudomonadota</taxon>
        <taxon>Alphaproteobacteria</taxon>
        <taxon>Acetobacterales</taxon>
        <taxon>Acetobacteraceae</taxon>
        <taxon>Acetobacter</taxon>
    </lineage>
</organism>
<evidence type="ECO:0000313" key="3">
    <source>
        <dbReference type="Proteomes" id="UP000321746"/>
    </source>
</evidence>
<keyword evidence="1" id="KW-1133">Transmembrane helix</keyword>
<keyword evidence="1" id="KW-0472">Membrane</keyword>
<evidence type="ECO:0000313" key="2">
    <source>
        <dbReference type="EMBL" id="GEN62899.1"/>
    </source>
</evidence>
<name>A0A511XIY5_9PROT</name>
<comment type="caution">
    <text evidence="2">The sequence shown here is derived from an EMBL/GenBank/DDBJ whole genome shotgun (WGS) entry which is preliminary data.</text>
</comment>
<protein>
    <submittedName>
        <fullName evidence="2">Uncharacterized protein</fullName>
    </submittedName>
</protein>
<dbReference type="AlphaFoldDB" id="A0A511XIY5"/>
<feature type="transmembrane region" description="Helical" evidence="1">
    <location>
        <begin position="30"/>
        <end position="49"/>
    </location>
</feature>